<reference evidence="6" key="1">
    <citation type="submission" date="2021-09" db="EMBL/GenBank/DDBJ databases">
        <authorList>
            <person name="Wu T."/>
            <person name="Guo S.Z."/>
        </authorList>
    </citation>
    <scope>NUCLEOTIDE SEQUENCE</scope>
    <source>
        <strain evidence="6">RSS-23</strain>
    </source>
</reference>
<gene>
    <name evidence="4 6" type="primary">bamB</name>
    <name evidence="6" type="ORF">K7B09_04745</name>
</gene>
<dbReference type="PROSITE" id="PS51257">
    <property type="entry name" value="PROKAR_LIPOPROTEIN"/>
    <property type="match status" value="1"/>
</dbReference>
<keyword evidence="3 4" id="KW-0998">Cell outer membrane</keyword>
<dbReference type="Proteomes" id="UP001430290">
    <property type="component" value="Unassembled WGS sequence"/>
</dbReference>
<evidence type="ECO:0000256" key="1">
    <source>
        <dbReference type="ARBA" id="ARBA00022729"/>
    </source>
</evidence>
<dbReference type="InterPro" id="IPR002372">
    <property type="entry name" value="PQQ_rpt_dom"/>
</dbReference>
<protein>
    <recommendedName>
        <fullName evidence="4">Outer membrane protein assembly factor BamB</fullName>
    </recommendedName>
</protein>
<sequence length="393" mass="40400">MKSGKFRSLQLLAVAVISVAMLAGCSSVKNLFSGKSKDKSAEPAKLTDITPLVTASPLWSVSVGKGEKDLGIGQHPTINGDHVYAAAVDGGVSAIDLTTGKSLWHYDSKAHLSGGPGVGSGLVVVGGLKGEVIALDEATGQEKWTAKVNNEVLVAPAIGSGMVFVHSNDGRVTAFDASNGTRRWFYSADIPALTVRGSGGMTLGPNILFVSGDNGTLTALNANDGNLMWSTAVAEPDGRTELERMADVDGDPVLEGTVLYASSYKNHTTAIDGPSGQVLWDSEHGGARGVGVSNSAIVTTDKNGNVIGLDKNTGGSLWQQAGLLNRNVSAPTVQGDYALVGDFEGVVHWLRLSDGAFAARSKVGAAVTGKPVVAGDIAVVQSTDGKLTAFSLK</sequence>
<comment type="subunit">
    <text evidence="4">Part of the Bam complex.</text>
</comment>
<dbReference type="InterPro" id="IPR017687">
    <property type="entry name" value="BamB"/>
</dbReference>
<dbReference type="SMART" id="SM00564">
    <property type="entry name" value="PQQ"/>
    <property type="match status" value="7"/>
</dbReference>
<organism evidence="6 7">
    <name type="scientific">Thermomonas beijingensis</name>
    <dbReference type="NCBI Taxonomy" id="2872701"/>
    <lineage>
        <taxon>Bacteria</taxon>
        <taxon>Pseudomonadati</taxon>
        <taxon>Pseudomonadota</taxon>
        <taxon>Gammaproteobacteria</taxon>
        <taxon>Lysobacterales</taxon>
        <taxon>Lysobacteraceae</taxon>
        <taxon>Thermomonas</taxon>
    </lineage>
</organism>
<evidence type="ECO:0000256" key="4">
    <source>
        <dbReference type="HAMAP-Rule" id="MF_00923"/>
    </source>
</evidence>
<dbReference type="PANTHER" id="PTHR34512:SF30">
    <property type="entry name" value="OUTER MEMBRANE PROTEIN ASSEMBLY FACTOR BAMB"/>
    <property type="match status" value="1"/>
</dbReference>
<keyword evidence="4" id="KW-0449">Lipoprotein</keyword>
<dbReference type="Pfam" id="PF13360">
    <property type="entry name" value="PQQ_2"/>
    <property type="match status" value="1"/>
</dbReference>
<evidence type="ECO:0000313" key="7">
    <source>
        <dbReference type="Proteomes" id="UP001430290"/>
    </source>
</evidence>
<dbReference type="NCBIfam" id="TIGR03300">
    <property type="entry name" value="assembly_YfgL"/>
    <property type="match status" value="1"/>
</dbReference>
<comment type="function">
    <text evidence="4">Part of the outer membrane protein assembly complex, which is involved in assembly and insertion of beta-barrel proteins into the outer membrane.</text>
</comment>
<proteinExistence type="inferred from homology"/>
<accession>A0ABS7TCU3</accession>
<dbReference type="InterPro" id="IPR011047">
    <property type="entry name" value="Quinoprotein_ADH-like_sf"/>
</dbReference>
<comment type="caution">
    <text evidence="6">The sequence shown here is derived from an EMBL/GenBank/DDBJ whole genome shotgun (WGS) entry which is preliminary data.</text>
</comment>
<dbReference type="EMBL" id="JAIQDJ010000001">
    <property type="protein sequence ID" value="MBZ4185633.1"/>
    <property type="molecule type" value="Genomic_DNA"/>
</dbReference>
<keyword evidence="4" id="KW-0564">Palmitate</keyword>
<evidence type="ECO:0000313" key="6">
    <source>
        <dbReference type="EMBL" id="MBZ4185633.1"/>
    </source>
</evidence>
<dbReference type="InterPro" id="IPR018391">
    <property type="entry name" value="PQQ_b-propeller_rpt"/>
</dbReference>
<comment type="similarity">
    <text evidence="4">Belongs to the BamB family.</text>
</comment>
<dbReference type="PANTHER" id="PTHR34512">
    <property type="entry name" value="CELL SURFACE PROTEIN"/>
    <property type="match status" value="1"/>
</dbReference>
<keyword evidence="1 4" id="KW-0732">Signal</keyword>
<dbReference type="SUPFAM" id="SSF50998">
    <property type="entry name" value="Quinoprotein alcohol dehydrogenase-like"/>
    <property type="match status" value="1"/>
</dbReference>
<dbReference type="HAMAP" id="MF_00923">
    <property type="entry name" value="OM_assembly_BamB"/>
    <property type="match status" value="1"/>
</dbReference>
<evidence type="ECO:0000259" key="5">
    <source>
        <dbReference type="Pfam" id="PF13360"/>
    </source>
</evidence>
<evidence type="ECO:0000256" key="3">
    <source>
        <dbReference type="ARBA" id="ARBA00023237"/>
    </source>
</evidence>
<comment type="subcellular location">
    <subcellularLocation>
        <location evidence="4">Cell outer membrane</location>
        <topology evidence="4">Lipid-anchor</topology>
    </subcellularLocation>
</comment>
<evidence type="ECO:0000256" key="2">
    <source>
        <dbReference type="ARBA" id="ARBA00023136"/>
    </source>
</evidence>
<keyword evidence="2 4" id="KW-0472">Membrane</keyword>
<dbReference type="InterPro" id="IPR015943">
    <property type="entry name" value="WD40/YVTN_repeat-like_dom_sf"/>
</dbReference>
<dbReference type="Gene3D" id="2.130.10.10">
    <property type="entry name" value="YVTN repeat-like/Quinoprotein amine dehydrogenase"/>
    <property type="match status" value="1"/>
</dbReference>
<keyword evidence="7" id="KW-1185">Reference proteome</keyword>
<feature type="domain" description="Pyrrolo-quinoline quinone repeat" evidence="5">
    <location>
        <begin position="89"/>
        <end position="320"/>
    </location>
</feature>
<name>A0ABS7TCU3_9GAMM</name>